<protein>
    <submittedName>
        <fullName evidence="4">LodA/GoxA family CTQ-dependent oxidase</fullName>
    </submittedName>
</protein>
<feature type="region of interest" description="Disordered" evidence="1">
    <location>
        <begin position="791"/>
        <end position="821"/>
    </location>
</feature>
<accession>A0ABV3IXG5</accession>
<proteinExistence type="predicted"/>
<gene>
    <name evidence="4" type="ORF">AB0L03_19690</name>
</gene>
<dbReference type="SUPFAM" id="SSF56634">
    <property type="entry name" value="Heme-dependent catalase-like"/>
    <property type="match status" value="1"/>
</dbReference>
<dbReference type="InterPro" id="IPR041168">
    <property type="entry name" value="LodA_N"/>
</dbReference>
<sequence length="1002" mass="111195">MSGTSATPRDSPETLPDCATDPVASLVAEFVDKRMGGRIAQGQDPVLRPVFVKFHGVARGVLTVDPALPPDLCIGFLRAAKEQKGLTAWVRFSSDVLPDRPDLRRTAGVGIKLFGVPGPKLMEQENRADTQDLVLQNHDVFFVDTVRDMCEFEQDPVAYRRDHPVTDRILREMRKPEESVLTATYWGVLPYAFGTDRHVKYKLVPAGCAQGDPHATPADENPSFLRGDLQYRLAADEAAFDLLLQFRTDPDSMPLDRATARWEESLSAPVKVARLTLHRQDVTARGQEAYGDNFACNPWHSLPEHQPVGSLGEARKIVYAASATRRRDANGIPVVEPGPARPASTEAPGRDTRIVRASIHPAIGVARIGDSAEEFFLGPEVEDAPPLPTGSYKDATGALKRQAARFRVYGYNAAGEVVAELTSDSADLKWTVHVANKKAAWYQFQLALDIPEAAQAPDTALRNANVLQTERHRLVIDPGPRSIRGSNRSGKPEYVFDTGTFMDRPVYLGELRTDAAGRLLFLGGRGVSASITNTPAGHFANNDTWHDDISDGPVTAEVRIDGRPVPVDPAWVVVAPPNYAPELKSVRTMYDLLRDLFVSAGTLAPPEEVSFTREVLPLLRRLCDLQWVNHGFAAHFGHAGREHLLAPERLARLAAPSDHPGDLGDRNAELRHQVWAAMRDMDRDAASPVPWPAIYGDAMGTRPPSPRQHLALTPLQYRLLDRWAAGDFHADYDPAATTPATLDDLPLAERPRALDRAVLSFCLADAFHPGCEFTWPMRHLTMYTAPFRLRHRDPAEPEPSYGPTLTPQQAVADDGPLHAQGPGDLTRWMAVPWQTDTARCRSGYNHRYDLYLPTFWPARVPNHVLTEADYKIAVDTMRAPEERRTAFENRAVWDRWLPATSPTAQMNAMVKDFGKLGLVERREGPTDDPELPRAMLVESEVTFTPSTPPPDRRNLVFLHVPEAADPARRDEAVDAALRTVDRPDEEVLAGYFEKTIRYPDRR</sequence>
<evidence type="ECO:0000259" key="3">
    <source>
        <dbReference type="Pfam" id="PF18417"/>
    </source>
</evidence>
<dbReference type="Proteomes" id="UP001552479">
    <property type="component" value="Unassembled WGS sequence"/>
</dbReference>
<evidence type="ECO:0000313" key="5">
    <source>
        <dbReference type="Proteomes" id="UP001552479"/>
    </source>
</evidence>
<dbReference type="InterPro" id="IPR033798">
    <property type="entry name" value="LodA-like"/>
</dbReference>
<evidence type="ECO:0000256" key="1">
    <source>
        <dbReference type="SAM" id="MobiDB-lite"/>
    </source>
</evidence>
<keyword evidence="5" id="KW-1185">Reference proteome</keyword>
<dbReference type="Pfam" id="PF18417">
    <property type="entry name" value="LodA_C"/>
    <property type="match status" value="1"/>
</dbReference>
<dbReference type="RefSeq" id="WP_366088862.1">
    <property type="nucleotide sequence ID" value="NZ_JBFASG010000019.1"/>
</dbReference>
<feature type="domain" description="L-lysine epsilon oxidase C-terminal" evidence="3">
    <location>
        <begin position="700"/>
        <end position="856"/>
    </location>
</feature>
<name>A0ABV3IXG5_9ACTN</name>
<dbReference type="InterPro" id="IPR041173">
    <property type="entry name" value="LodA_C"/>
</dbReference>
<dbReference type="EMBL" id="JBFASG010000019">
    <property type="protein sequence ID" value="MEV4925032.1"/>
    <property type="molecule type" value="Genomic_DNA"/>
</dbReference>
<comment type="caution">
    <text evidence="4">The sequence shown here is derived from an EMBL/GenBank/DDBJ whole genome shotgun (WGS) entry which is preliminary data.</text>
</comment>
<dbReference type="Pfam" id="PF17990">
    <property type="entry name" value="LodA_N"/>
    <property type="match status" value="1"/>
</dbReference>
<evidence type="ECO:0000259" key="2">
    <source>
        <dbReference type="Pfam" id="PF17990"/>
    </source>
</evidence>
<dbReference type="Gene3D" id="2.40.180.10">
    <property type="entry name" value="Catalase core domain"/>
    <property type="match status" value="1"/>
</dbReference>
<dbReference type="InterPro" id="IPR020835">
    <property type="entry name" value="Catalase_sf"/>
</dbReference>
<reference evidence="4 5" key="1">
    <citation type="submission" date="2024-06" db="EMBL/GenBank/DDBJ databases">
        <title>The Natural Products Discovery Center: Release of the First 8490 Sequenced Strains for Exploring Actinobacteria Biosynthetic Diversity.</title>
        <authorList>
            <person name="Kalkreuter E."/>
            <person name="Kautsar S.A."/>
            <person name="Yang D."/>
            <person name="Bader C.D."/>
            <person name="Teijaro C.N."/>
            <person name="Fluegel L."/>
            <person name="Davis C.M."/>
            <person name="Simpson J.R."/>
            <person name="Lauterbach L."/>
            <person name="Steele A.D."/>
            <person name="Gui C."/>
            <person name="Meng S."/>
            <person name="Li G."/>
            <person name="Viehrig K."/>
            <person name="Ye F."/>
            <person name="Su P."/>
            <person name="Kiefer A.F."/>
            <person name="Nichols A."/>
            <person name="Cepeda A.J."/>
            <person name="Yan W."/>
            <person name="Fan B."/>
            <person name="Jiang Y."/>
            <person name="Adhikari A."/>
            <person name="Zheng C.-J."/>
            <person name="Schuster L."/>
            <person name="Cowan T.M."/>
            <person name="Smanski M.J."/>
            <person name="Chevrette M.G."/>
            <person name="De Carvalho L.P.S."/>
            <person name="Shen B."/>
        </authorList>
    </citation>
    <scope>NUCLEOTIDE SEQUENCE [LARGE SCALE GENOMIC DNA]</scope>
    <source>
        <strain evidence="4 5">NPDC053791</strain>
    </source>
</reference>
<evidence type="ECO:0000313" key="4">
    <source>
        <dbReference type="EMBL" id="MEV4925032.1"/>
    </source>
</evidence>
<organism evidence="4 5">
    <name type="scientific">Streptomyces roseoverticillatus</name>
    <dbReference type="NCBI Taxonomy" id="66429"/>
    <lineage>
        <taxon>Bacteria</taxon>
        <taxon>Bacillati</taxon>
        <taxon>Actinomycetota</taxon>
        <taxon>Actinomycetes</taxon>
        <taxon>Kitasatosporales</taxon>
        <taxon>Streptomycetaceae</taxon>
        <taxon>Streptomyces</taxon>
    </lineage>
</organism>
<dbReference type="CDD" id="cd14731">
    <property type="entry name" value="LodA_like_1"/>
    <property type="match status" value="1"/>
</dbReference>
<feature type="domain" description="L-Lysine epsilon oxidase N-terminal" evidence="2">
    <location>
        <begin position="360"/>
        <end position="574"/>
    </location>
</feature>